<reference evidence="7" key="1">
    <citation type="journal article" date="2019" name="Int. J. Syst. Evol. Microbiol.">
        <title>The Global Catalogue of Microorganisms (GCM) 10K type strain sequencing project: providing services to taxonomists for standard genome sequencing and annotation.</title>
        <authorList>
            <consortium name="The Broad Institute Genomics Platform"/>
            <consortium name="The Broad Institute Genome Sequencing Center for Infectious Disease"/>
            <person name="Wu L."/>
            <person name="Ma J."/>
        </authorList>
    </citation>
    <scope>NUCLEOTIDE SEQUENCE [LARGE SCALE GENOMIC DNA]</scope>
    <source>
        <strain evidence="7">NBRC 106348</strain>
    </source>
</reference>
<evidence type="ECO:0000256" key="2">
    <source>
        <dbReference type="ARBA" id="ARBA00022576"/>
    </source>
</evidence>
<dbReference type="SUPFAM" id="SSF53383">
    <property type="entry name" value="PLP-dependent transferases"/>
    <property type="match status" value="1"/>
</dbReference>
<evidence type="ECO:0000256" key="1">
    <source>
        <dbReference type="ARBA" id="ARBA00001933"/>
    </source>
</evidence>
<dbReference type="InterPro" id="IPR015424">
    <property type="entry name" value="PyrdxlP-dep_Trfase"/>
</dbReference>
<dbReference type="Gene3D" id="3.90.1150.10">
    <property type="entry name" value="Aspartate Aminotransferase, domain 1"/>
    <property type="match status" value="1"/>
</dbReference>
<dbReference type="PANTHER" id="PTHR42790">
    <property type="entry name" value="AMINOTRANSFERASE"/>
    <property type="match status" value="1"/>
</dbReference>
<dbReference type="InterPro" id="IPR050859">
    <property type="entry name" value="Class-I_PLP-dep_aminotransf"/>
</dbReference>
<keyword evidence="2" id="KW-0032">Aminotransferase</keyword>
<comment type="caution">
    <text evidence="6">The sequence shown here is derived from an EMBL/GenBank/DDBJ whole genome shotgun (WGS) entry which is preliminary data.</text>
</comment>
<keyword evidence="3" id="KW-0808">Transferase</keyword>
<dbReference type="EMBL" id="BSUK01000001">
    <property type="protein sequence ID" value="GMA24447.1"/>
    <property type="molecule type" value="Genomic_DNA"/>
</dbReference>
<dbReference type="PANTHER" id="PTHR42790:SF19">
    <property type="entry name" value="KYNURENINE_ALPHA-AMINOADIPATE AMINOTRANSFERASE, MITOCHONDRIAL"/>
    <property type="match status" value="1"/>
</dbReference>
<name>A0ABQ6I1F7_9MICO</name>
<keyword evidence="4" id="KW-0663">Pyridoxal phosphate</keyword>
<evidence type="ECO:0000313" key="6">
    <source>
        <dbReference type="EMBL" id="GMA24447.1"/>
    </source>
</evidence>
<dbReference type="InterPro" id="IPR004839">
    <property type="entry name" value="Aminotransferase_I/II_large"/>
</dbReference>
<evidence type="ECO:0000313" key="7">
    <source>
        <dbReference type="Proteomes" id="UP001157091"/>
    </source>
</evidence>
<protein>
    <recommendedName>
        <fullName evidence="5">Aminotransferase class I/classII large domain-containing protein</fullName>
    </recommendedName>
</protein>
<gene>
    <name evidence="6" type="ORF">GCM10025864_22060</name>
</gene>
<dbReference type="Pfam" id="PF00155">
    <property type="entry name" value="Aminotran_1_2"/>
    <property type="match status" value="1"/>
</dbReference>
<dbReference type="InterPro" id="IPR015421">
    <property type="entry name" value="PyrdxlP-dep_Trfase_major"/>
</dbReference>
<sequence>MRVDEEGLDTDHLASLLEEGARPKVVYVIPDFQNPTGATLSAARRAHLAALSERYGFVVLADDAYRPLRFEGEEPGGLPGDGGNLVRVSTFAKTLGPGLRLGWAVLPEWLVPAVVRIRQNQDQHSSLLTQRAVAELLGRPGAYDGILDRARSIYRARSTALRRALEGLAPDRIRLEPVRGGIFAWARILDDEVDVVRLRRVANELGTDFSVGTYFDPSGSGAFADRVRLGFSGHDEARLRDAATRLSQALGDPRSRG</sequence>
<dbReference type="Gene3D" id="3.40.640.10">
    <property type="entry name" value="Type I PLP-dependent aspartate aminotransferase-like (Major domain)"/>
    <property type="match status" value="1"/>
</dbReference>
<dbReference type="InterPro" id="IPR015422">
    <property type="entry name" value="PyrdxlP-dep_Trfase_small"/>
</dbReference>
<evidence type="ECO:0000256" key="4">
    <source>
        <dbReference type="ARBA" id="ARBA00022898"/>
    </source>
</evidence>
<proteinExistence type="predicted"/>
<dbReference type="Proteomes" id="UP001157091">
    <property type="component" value="Unassembled WGS sequence"/>
</dbReference>
<accession>A0ABQ6I1F7</accession>
<comment type="cofactor">
    <cofactor evidence="1">
        <name>pyridoxal 5'-phosphate</name>
        <dbReference type="ChEBI" id="CHEBI:597326"/>
    </cofactor>
</comment>
<keyword evidence="7" id="KW-1185">Reference proteome</keyword>
<dbReference type="CDD" id="cd00609">
    <property type="entry name" value="AAT_like"/>
    <property type="match status" value="1"/>
</dbReference>
<evidence type="ECO:0000259" key="5">
    <source>
        <dbReference type="Pfam" id="PF00155"/>
    </source>
</evidence>
<organism evidence="6 7">
    <name type="scientific">Luteimicrobium album</name>
    <dbReference type="NCBI Taxonomy" id="1054550"/>
    <lineage>
        <taxon>Bacteria</taxon>
        <taxon>Bacillati</taxon>
        <taxon>Actinomycetota</taxon>
        <taxon>Actinomycetes</taxon>
        <taxon>Micrococcales</taxon>
        <taxon>Luteimicrobium</taxon>
    </lineage>
</organism>
<feature type="domain" description="Aminotransferase class I/classII large" evidence="5">
    <location>
        <begin position="7"/>
        <end position="246"/>
    </location>
</feature>
<evidence type="ECO:0000256" key="3">
    <source>
        <dbReference type="ARBA" id="ARBA00022679"/>
    </source>
</evidence>